<proteinExistence type="predicted"/>
<dbReference type="InterPro" id="IPR007750">
    <property type="entry name" value="DUF674"/>
</dbReference>
<reference evidence="1 2" key="1">
    <citation type="journal article" date="2018" name="Front. Plant Sci.">
        <title>Red Clover (Trifolium pratense) and Zigzag Clover (T. medium) - A Picture of Genomic Similarities and Differences.</title>
        <authorList>
            <person name="Dluhosova J."/>
            <person name="Istvanek J."/>
            <person name="Nedelnik J."/>
            <person name="Repkova J."/>
        </authorList>
    </citation>
    <scope>NUCLEOTIDE SEQUENCE [LARGE SCALE GENOMIC DNA]</scope>
    <source>
        <strain evidence="2">cv. 10/8</strain>
        <tissue evidence="1">Leaf</tissue>
    </source>
</reference>
<protein>
    <submittedName>
        <fullName evidence="1">Tyrosine/dopa decarboxylase</fullName>
    </submittedName>
</protein>
<dbReference type="Pfam" id="PF05056">
    <property type="entry name" value="DUF674"/>
    <property type="match status" value="1"/>
</dbReference>
<evidence type="ECO:0000313" key="2">
    <source>
        <dbReference type="Proteomes" id="UP000265520"/>
    </source>
</evidence>
<organism evidence="1 2">
    <name type="scientific">Trifolium medium</name>
    <dbReference type="NCBI Taxonomy" id="97028"/>
    <lineage>
        <taxon>Eukaryota</taxon>
        <taxon>Viridiplantae</taxon>
        <taxon>Streptophyta</taxon>
        <taxon>Embryophyta</taxon>
        <taxon>Tracheophyta</taxon>
        <taxon>Spermatophyta</taxon>
        <taxon>Magnoliopsida</taxon>
        <taxon>eudicotyledons</taxon>
        <taxon>Gunneridae</taxon>
        <taxon>Pentapetalae</taxon>
        <taxon>rosids</taxon>
        <taxon>fabids</taxon>
        <taxon>Fabales</taxon>
        <taxon>Fabaceae</taxon>
        <taxon>Papilionoideae</taxon>
        <taxon>50 kb inversion clade</taxon>
        <taxon>NPAAA clade</taxon>
        <taxon>Hologalegina</taxon>
        <taxon>IRL clade</taxon>
        <taxon>Trifolieae</taxon>
        <taxon>Trifolium</taxon>
    </lineage>
</organism>
<dbReference type="EMBL" id="LXQA010047052">
    <property type="protein sequence ID" value="MCI01773.1"/>
    <property type="molecule type" value="Genomic_DNA"/>
</dbReference>
<evidence type="ECO:0000313" key="1">
    <source>
        <dbReference type="EMBL" id="MCI01773.1"/>
    </source>
</evidence>
<sequence length="195" mass="21315">MSQGVKEKLSNPLIAAQFELSNQILPIRAVSLPVYYYYYYHSFLSNSRYHEVFTTTTTTTTTTTITTTTLTATTATSTATITSTRKRDGYSSDSSVPLNLVDPKFSSSKSSSSGEYVKGPSIYMVTDDLVVSPISSFNAISHLNSLNVPLLDVEEKVVRIGPKEGLCILKASLTSTSALTNGLNQFIRTTIKEEK</sequence>
<dbReference type="AlphaFoldDB" id="A0A392NPN8"/>
<dbReference type="PANTHER" id="PTHR33103">
    <property type="entry name" value="OS01G0153900 PROTEIN"/>
    <property type="match status" value="1"/>
</dbReference>
<gene>
    <name evidence="1" type="ORF">A2U01_0022801</name>
</gene>
<dbReference type="Proteomes" id="UP000265520">
    <property type="component" value="Unassembled WGS sequence"/>
</dbReference>
<accession>A0A392NPN8</accession>
<dbReference type="PANTHER" id="PTHR33103:SF27">
    <property type="entry name" value="OS04G0594700 PROTEIN"/>
    <property type="match status" value="1"/>
</dbReference>
<comment type="caution">
    <text evidence="1">The sequence shown here is derived from an EMBL/GenBank/DDBJ whole genome shotgun (WGS) entry which is preliminary data.</text>
</comment>
<keyword evidence="2" id="KW-1185">Reference proteome</keyword>
<name>A0A392NPN8_9FABA</name>